<organism evidence="1 2">
    <name type="scientific">Klebsormidium nitens</name>
    <name type="common">Green alga</name>
    <name type="synonym">Ulothrix nitens</name>
    <dbReference type="NCBI Taxonomy" id="105231"/>
    <lineage>
        <taxon>Eukaryota</taxon>
        <taxon>Viridiplantae</taxon>
        <taxon>Streptophyta</taxon>
        <taxon>Klebsormidiophyceae</taxon>
        <taxon>Klebsormidiales</taxon>
        <taxon>Klebsormidiaceae</taxon>
        <taxon>Klebsormidium</taxon>
    </lineage>
</organism>
<proteinExistence type="predicted"/>
<dbReference type="Proteomes" id="UP000054558">
    <property type="component" value="Unassembled WGS sequence"/>
</dbReference>
<dbReference type="EMBL" id="DF236950">
    <property type="protein sequence ID" value="GAQ77582.1"/>
    <property type="molecule type" value="Genomic_DNA"/>
</dbReference>
<evidence type="ECO:0000313" key="2">
    <source>
        <dbReference type="Proteomes" id="UP000054558"/>
    </source>
</evidence>
<accession>A0A0U9HI05</accession>
<reference evidence="1 2" key="1">
    <citation type="journal article" date="2014" name="Nat. Commun.">
        <title>Klebsormidium flaccidum genome reveals primary factors for plant terrestrial adaptation.</title>
        <authorList>
            <person name="Hori K."/>
            <person name="Maruyama F."/>
            <person name="Fujisawa T."/>
            <person name="Togashi T."/>
            <person name="Yamamoto N."/>
            <person name="Seo M."/>
            <person name="Sato S."/>
            <person name="Yamada T."/>
            <person name="Mori H."/>
            <person name="Tajima N."/>
            <person name="Moriyama T."/>
            <person name="Ikeuchi M."/>
            <person name="Watanabe M."/>
            <person name="Wada H."/>
            <person name="Kobayashi K."/>
            <person name="Saito M."/>
            <person name="Masuda T."/>
            <person name="Sasaki-Sekimoto Y."/>
            <person name="Mashiguchi K."/>
            <person name="Awai K."/>
            <person name="Shimojima M."/>
            <person name="Masuda S."/>
            <person name="Iwai M."/>
            <person name="Nobusawa T."/>
            <person name="Narise T."/>
            <person name="Kondo S."/>
            <person name="Saito H."/>
            <person name="Sato R."/>
            <person name="Murakawa M."/>
            <person name="Ihara Y."/>
            <person name="Oshima-Yamada Y."/>
            <person name="Ohtaka K."/>
            <person name="Satoh M."/>
            <person name="Sonobe K."/>
            <person name="Ishii M."/>
            <person name="Ohtani R."/>
            <person name="Kanamori-Sato M."/>
            <person name="Honoki R."/>
            <person name="Miyazaki D."/>
            <person name="Mochizuki H."/>
            <person name="Umetsu J."/>
            <person name="Higashi K."/>
            <person name="Shibata D."/>
            <person name="Kamiya Y."/>
            <person name="Sato N."/>
            <person name="Nakamura Y."/>
            <person name="Tabata S."/>
            <person name="Ida S."/>
            <person name="Kurokawa K."/>
            <person name="Ohta H."/>
        </authorList>
    </citation>
    <scope>NUCLEOTIDE SEQUENCE [LARGE SCALE GENOMIC DNA]</scope>
    <source>
        <strain evidence="1 2">NIES-2285</strain>
    </source>
</reference>
<keyword evidence="2" id="KW-1185">Reference proteome</keyword>
<gene>
    <name evidence="1" type="ORF">KFL_000010310</name>
</gene>
<evidence type="ECO:0000313" key="1">
    <source>
        <dbReference type="EMBL" id="GAQ77582.1"/>
    </source>
</evidence>
<protein>
    <submittedName>
        <fullName evidence="1">Uncharacterized protein</fullName>
    </submittedName>
</protein>
<dbReference type="AlphaFoldDB" id="A0A0U9HI05"/>
<name>A0A0U9HI05_KLENI</name>
<sequence>MAVRYGALTPEVLDIWIHEGSLKWGLKNNDLRGQRVKRVVVGLDRLRSLVNTDLRSTARGCLKGQDNANYFNARLRCHLANQRVEFSEAKLLVKGKEQTRVSVLVLPDGTPPLLTGAVLSPLLFLNWRARPVHTAEPSGKKAKTCKAPDQGIGALGLEAPVQAGPAGGMVAMLTGDASPLHEPPAFSPIDDPMPDSPPIAAPLDLLQTATLETAATMAFYATSAKELPGPSVDPGKPQSFGQGPEATIPILGSDPPVSISFRTSKWYTANVEVLQDPDCPQKKSVRGDHLADLSNDILLCMKGKPVGKHVVSVKERPSVDGGGEKFIEHFAEQHMGASVTHSAGDLLNGLWWGPKGPREGAKFVVDVQNVARVGASKEYGQPLGPYFKDVDAALFLPPEIMDALVVIYRMIAGDDDLLRFHPPLLGVAGDRILLYLPGFLSIAIFHCEEWMFKAYNPSLCDVLGPMLKRAEEDVSVWTFLETTDTEVLARIARDAAPIMGMSKERSSLEAFCHDKDRMLKAPRPTRKGRSKQAAASRRSVLGDVPLRVVVQRVMEIIDTNVPHAVFILGGLRVSCNHATPQHIEIFGLKHRYTIRSQRQEALLNAMDRKHVWKAREEFEAFERLVQIYIDDGRRTLELAAKDPDFYEIVEPLVAALERARLPIDTCDDFVNFSRTYLCNICGFDIQHMKSVFNLDISDPEPPEFEGGPEDPALWDFDVCFDCMETVRDLGSRRRPITILPKKVQLVVFFGPDVLQAKLSEHRRINSCHCDA</sequence>